<gene>
    <name evidence="2" type="ORF">METZ01_LOCUS398921</name>
</gene>
<protein>
    <submittedName>
        <fullName evidence="2">Uncharacterized protein</fullName>
    </submittedName>
</protein>
<dbReference type="EMBL" id="UINC01152084">
    <property type="protein sequence ID" value="SVD46067.1"/>
    <property type="molecule type" value="Genomic_DNA"/>
</dbReference>
<sequence length="22" mass="2277">VFVSTDDEEFAAHAKSAGAEVP</sequence>
<reference evidence="2" key="1">
    <citation type="submission" date="2018-05" db="EMBL/GenBank/DDBJ databases">
        <authorList>
            <person name="Lanie J.A."/>
            <person name="Ng W.-L."/>
            <person name="Kazmierczak K.M."/>
            <person name="Andrzejewski T.M."/>
            <person name="Davidsen T.M."/>
            <person name="Wayne K.J."/>
            <person name="Tettelin H."/>
            <person name="Glass J.I."/>
            <person name="Rusch D."/>
            <person name="Podicherti R."/>
            <person name="Tsui H.-C.T."/>
            <person name="Winkler M.E."/>
        </authorList>
    </citation>
    <scope>NUCLEOTIDE SEQUENCE</scope>
</reference>
<evidence type="ECO:0000313" key="2">
    <source>
        <dbReference type="EMBL" id="SVD46067.1"/>
    </source>
</evidence>
<dbReference type="AlphaFoldDB" id="A0A382VHW0"/>
<proteinExistence type="predicted"/>
<feature type="non-terminal residue" evidence="2">
    <location>
        <position position="1"/>
    </location>
</feature>
<feature type="region of interest" description="Disordered" evidence="1">
    <location>
        <begin position="1"/>
        <end position="22"/>
    </location>
</feature>
<evidence type="ECO:0000256" key="1">
    <source>
        <dbReference type="SAM" id="MobiDB-lite"/>
    </source>
</evidence>
<organism evidence="2">
    <name type="scientific">marine metagenome</name>
    <dbReference type="NCBI Taxonomy" id="408172"/>
    <lineage>
        <taxon>unclassified sequences</taxon>
        <taxon>metagenomes</taxon>
        <taxon>ecological metagenomes</taxon>
    </lineage>
</organism>
<accession>A0A382VHW0</accession>
<feature type="non-terminal residue" evidence="2">
    <location>
        <position position="22"/>
    </location>
</feature>
<name>A0A382VHW0_9ZZZZ</name>